<dbReference type="RefSeq" id="WP_190185772.1">
    <property type="nucleotide sequence ID" value="NZ_BMVP01000008.1"/>
</dbReference>
<comment type="caution">
    <text evidence="2">The sequence shown here is derived from an EMBL/GenBank/DDBJ whole genome shotgun (WGS) entry which is preliminary data.</text>
</comment>
<accession>A0ABQ3EWF7</accession>
<proteinExistence type="predicted"/>
<reference evidence="3" key="1">
    <citation type="journal article" date="2019" name="Int. J. Syst. Evol. Microbiol.">
        <title>The Global Catalogue of Microorganisms (GCM) 10K type strain sequencing project: providing services to taxonomists for standard genome sequencing and annotation.</title>
        <authorList>
            <consortium name="The Broad Institute Genomics Platform"/>
            <consortium name="The Broad Institute Genome Sequencing Center for Infectious Disease"/>
            <person name="Wu L."/>
            <person name="Ma J."/>
        </authorList>
    </citation>
    <scope>NUCLEOTIDE SEQUENCE [LARGE SCALE GENOMIC DNA]</scope>
    <source>
        <strain evidence="3">JCM 4738</strain>
    </source>
</reference>
<evidence type="ECO:0000313" key="3">
    <source>
        <dbReference type="Proteomes" id="UP000642673"/>
    </source>
</evidence>
<dbReference type="Proteomes" id="UP000642673">
    <property type="component" value="Unassembled WGS sequence"/>
</dbReference>
<protein>
    <submittedName>
        <fullName evidence="2">Uncharacterized protein</fullName>
    </submittedName>
</protein>
<organism evidence="2 3">
    <name type="scientific">Streptomyces cirratus</name>
    <dbReference type="NCBI Taxonomy" id="68187"/>
    <lineage>
        <taxon>Bacteria</taxon>
        <taxon>Bacillati</taxon>
        <taxon>Actinomycetota</taxon>
        <taxon>Actinomycetes</taxon>
        <taxon>Kitasatosporales</taxon>
        <taxon>Streptomycetaceae</taxon>
        <taxon>Streptomyces</taxon>
    </lineage>
</organism>
<feature type="compositionally biased region" description="Low complexity" evidence="1">
    <location>
        <begin position="143"/>
        <end position="153"/>
    </location>
</feature>
<gene>
    <name evidence="2" type="ORF">GCM10010347_42050</name>
</gene>
<evidence type="ECO:0000313" key="2">
    <source>
        <dbReference type="EMBL" id="GHB67545.1"/>
    </source>
</evidence>
<dbReference type="EMBL" id="BMVP01000008">
    <property type="protein sequence ID" value="GHB67545.1"/>
    <property type="molecule type" value="Genomic_DNA"/>
</dbReference>
<keyword evidence="3" id="KW-1185">Reference proteome</keyword>
<name>A0ABQ3EWF7_9ACTN</name>
<feature type="region of interest" description="Disordered" evidence="1">
    <location>
        <begin position="111"/>
        <end position="179"/>
    </location>
</feature>
<evidence type="ECO:0000256" key="1">
    <source>
        <dbReference type="SAM" id="MobiDB-lite"/>
    </source>
</evidence>
<sequence length="218" mass="22961">MSRSQAEPRVEEDLLREIARGVVERVAPHELVLFHAESTAYFRDPHKALKAARKRAAAQPKDERFGFGGGELIAIVTPLVLAMVETALVGLGADLMVRGAERSAGPVRARIRRLLRRPDPTQREESAAEDADAPEGPEPSAAPAPATDTTPGAVIDASAGSEGNATDGAPPPAPRAGALPPELTETVRQQVYEQALRFGIDEDGARLLADAVIGGLTA</sequence>
<feature type="compositionally biased region" description="Basic and acidic residues" evidence="1">
    <location>
        <begin position="116"/>
        <end position="126"/>
    </location>
</feature>